<proteinExistence type="predicted"/>
<keyword evidence="3" id="KW-1185">Reference proteome</keyword>
<evidence type="ECO:0000256" key="1">
    <source>
        <dbReference type="SAM" id="MobiDB-lite"/>
    </source>
</evidence>
<reference evidence="2 3" key="1">
    <citation type="submission" date="2021-04" db="EMBL/GenBank/DDBJ databases">
        <authorList>
            <person name="De Guttry C."/>
            <person name="Zahm M."/>
            <person name="Klopp C."/>
            <person name="Cabau C."/>
            <person name="Louis A."/>
            <person name="Berthelot C."/>
            <person name="Parey E."/>
            <person name="Roest Crollius H."/>
            <person name="Montfort J."/>
            <person name="Robinson-Rechavi M."/>
            <person name="Bucao C."/>
            <person name="Bouchez O."/>
            <person name="Gislard M."/>
            <person name="Lluch J."/>
            <person name="Milhes M."/>
            <person name="Lampietro C."/>
            <person name="Lopez Roques C."/>
            <person name="Donnadieu C."/>
            <person name="Braasch I."/>
            <person name="Desvignes T."/>
            <person name="Postlethwait J."/>
            <person name="Bobe J."/>
            <person name="Wedekind C."/>
            <person name="Guiguen Y."/>
        </authorList>
    </citation>
    <scope>NUCLEOTIDE SEQUENCE [LARGE SCALE GENOMIC DNA]</scope>
    <source>
        <strain evidence="2">Cs_M1</strain>
        <tissue evidence="2">Blood</tissue>
    </source>
</reference>
<dbReference type="AlphaFoldDB" id="A0AAN8QJD3"/>
<gene>
    <name evidence="2" type="ORF">J4Q44_G00291540</name>
</gene>
<feature type="region of interest" description="Disordered" evidence="1">
    <location>
        <begin position="17"/>
        <end position="66"/>
    </location>
</feature>
<sequence length="66" mass="7654">MMEGAEENIQYSSSLISSGYCAPEPQDNKRTSLTFNPNFWPTYEPPMRRQERRQGSNQGCRRPSIK</sequence>
<comment type="caution">
    <text evidence="2">The sequence shown here is derived from an EMBL/GenBank/DDBJ whole genome shotgun (WGS) entry which is preliminary data.</text>
</comment>
<evidence type="ECO:0000313" key="3">
    <source>
        <dbReference type="Proteomes" id="UP001356427"/>
    </source>
</evidence>
<protein>
    <submittedName>
        <fullName evidence="2">Uncharacterized protein</fullName>
    </submittedName>
</protein>
<accession>A0AAN8QJD3</accession>
<dbReference type="Proteomes" id="UP001356427">
    <property type="component" value="Unassembled WGS sequence"/>
</dbReference>
<name>A0AAN8QJD3_9TELE</name>
<dbReference type="EMBL" id="JAGTTL010000027">
    <property type="protein sequence ID" value="KAK6301056.1"/>
    <property type="molecule type" value="Genomic_DNA"/>
</dbReference>
<evidence type="ECO:0000313" key="2">
    <source>
        <dbReference type="EMBL" id="KAK6301056.1"/>
    </source>
</evidence>
<organism evidence="2 3">
    <name type="scientific">Coregonus suidteri</name>
    <dbReference type="NCBI Taxonomy" id="861788"/>
    <lineage>
        <taxon>Eukaryota</taxon>
        <taxon>Metazoa</taxon>
        <taxon>Chordata</taxon>
        <taxon>Craniata</taxon>
        <taxon>Vertebrata</taxon>
        <taxon>Euteleostomi</taxon>
        <taxon>Actinopterygii</taxon>
        <taxon>Neopterygii</taxon>
        <taxon>Teleostei</taxon>
        <taxon>Protacanthopterygii</taxon>
        <taxon>Salmoniformes</taxon>
        <taxon>Salmonidae</taxon>
        <taxon>Coregoninae</taxon>
        <taxon>Coregonus</taxon>
    </lineage>
</organism>